<evidence type="ECO:0008006" key="4">
    <source>
        <dbReference type="Google" id="ProtNLM"/>
    </source>
</evidence>
<comment type="caution">
    <text evidence="2">The sequence shown here is derived from an EMBL/GenBank/DDBJ whole genome shotgun (WGS) entry which is preliminary data.</text>
</comment>
<name>A0A511M741_9NOCA</name>
<feature type="region of interest" description="Disordered" evidence="1">
    <location>
        <begin position="196"/>
        <end position="223"/>
    </location>
</feature>
<evidence type="ECO:0000313" key="3">
    <source>
        <dbReference type="Proteomes" id="UP000321424"/>
    </source>
</evidence>
<feature type="compositionally biased region" description="Pro residues" evidence="1">
    <location>
        <begin position="199"/>
        <end position="209"/>
    </location>
</feature>
<sequence length="223" mass="25205">MTTAERFWNPGPYQQLPRRIPLFQNETIASFITRLAAANHIAVDDMHDHLGGWEPDRDWINLEWTSFATGYSIETLIDRLPGFTRPDLERLPIGTACRRCAVRRGVLGPVTIYRDLHLNVCLRHRLWIGGDSHATQKDVTSFPDLIRAQRQHNLLMHRHGVQTTTAAFTTASQALQHGTDFATYPDAVALTGILISERQPPPEPSNPRPRSPRRAGADIHQII</sequence>
<evidence type="ECO:0000256" key="1">
    <source>
        <dbReference type="SAM" id="MobiDB-lite"/>
    </source>
</evidence>
<protein>
    <recommendedName>
        <fullName evidence="4">TniQ family protein</fullName>
    </recommendedName>
</protein>
<accession>A0A511M741</accession>
<keyword evidence="3" id="KW-1185">Reference proteome</keyword>
<gene>
    <name evidence="2" type="ORF">NN4_09840</name>
</gene>
<dbReference type="EMBL" id="BJXA01000003">
    <property type="protein sequence ID" value="GEM36465.1"/>
    <property type="molecule type" value="Genomic_DNA"/>
</dbReference>
<reference evidence="2 3" key="1">
    <citation type="submission" date="2019-07" db="EMBL/GenBank/DDBJ databases">
        <title>Whole genome shotgun sequence of Nocardia ninae NBRC 108245.</title>
        <authorList>
            <person name="Hosoyama A."/>
            <person name="Uohara A."/>
            <person name="Ohji S."/>
            <person name="Ichikawa N."/>
        </authorList>
    </citation>
    <scope>NUCLEOTIDE SEQUENCE [LARGE SCALE GENOMIC DNA]</scope>
    <source>
        <strain evidence="2 3">NBRC 108245</strain>
    </source>
</reference>
<dbReference type="RefSeq" id="WP_147128723.1">
    <property type="nucleotide sequence ID" value="NZ_BJXA01000003.1"/>
</dbReference>
<dbReference type="AlphaFoldDB" id="A0A511M741"/>
<organism evidence="2 3">
    <name type="scientific">Nocardia ninae NBRC 108245</name>
    <dbReference type="NCBI Taxonomy" id="1210091"/>
    <lineage>
        <taxon>Bacteria</taxon>
        <taxon>Bacillati</taxon>
        <taxon>Actinomycetota</taxon>
        <taxon>Actinomycetes</taxon>
        <taxon>Mycobacteriales</taxon>
        <taxon>Nocardiaceae</taxon>
        <taxon>Nocardia</taxon>
    </lineage>
</organism>
<proteinExistence type="predicted"/>
<evidence type="ECO:0000313" key="2">
    <source>
        <dbReference type="EMBL" id="GEM36465.1"/>
    </source>
</evidence>
<dbReference type="OrthoDB" id="4508519at2"/>
<dbReference type="Proteomes" id="UP000321424">
    <property type="component" value="Unassembled WGS sequence"/>
</dbReference>